<dbReference type="GO" id="GO:0046872">
    <property type="term" value="F:metal ion binding"/>
    <property type="evidence" value="ECO:0007669"/>
    <property type="project" value="UniProtKB-KW"/>
</dbReference>
<name>A0A7R9LDF8_9ACAR</name>
<dbReference type="AlphaFoldDB" id="A0A7R9LDF8"/>
<dbReference type="SUPFAM" id="SSF52218">
    <property type="entry name" value="Flavoproteins"/>
    <property type="match status" value="1"/>
</dbReference>
<dbReference type="Gene3D" id="2.40.30.10">
    <property type="entry name" value="Translation factors"/>
    <property type="match status" value="1"/>
</dbReference>
<dbReference type="InterPro" id="IPR039261">
    <property type="entry name" value="FNR_nucleotide-bd"/>
</dbReference>
<dbReference type="InterPro" id="IPR050607">
    <property type="entry name" value="NOS"/>
</dbReference>
<dbReference type="SUPFAM" id="SSF56512">
    <property type="entry name" value="Nitric oxide (NO) synthase oxygenase domain"/>
    <property type="match status" value="1"/>
</dbReference>
<evidence type="ECO:0000256" key="12">
    <source>
        <dbReference type="PIRNR" id="PIRNR000333"/>
    </source>
</evidence>
<evidence type="ECO:0000256" key="5">
    <source>
        <dbReference type="ARBA" id="ARBA00022643"/>
    </source>
</evidence>
<reference evidence="16" key="1">
    <citation type="submission" date="2020-11" db="EMBL/GenBank/DDBJ databases">
        <authorList>
            <person name="Tran Van P."/>
        </authorList>
    </citation>
    <scope>NUCLEOTIDE SEQUENCE</scope>
</reference>
<comment type="function">
    <text evidence="12">Produces nitric oxide (NO) which is a messenger molecule with diverse functions.</text>
</comment>
<keyword evidence="7 12" id="KW-0274">FAD</keyword>
<organism evidence="16">
    <name type="scientific">Oppiella nova</name>
    <dbReference type="NCBI Taxonomy" id="334625"/>
    <lineage>
        <taxon>Eukaryota</taxon>
        <taxon>Metazoa</taxon>
        <taxon>Ecdysozoa</taxon>
        <taxon>Arthropoda</taxon>
        <taxon>Chelicerata</taxon>
        <taxon>Arachnida</taxon>
        <taxon>Acari</taxon>
        <taxon>Acariformes</taxon>
        <taxon>Sarcoptiformes</taxon>
        <taxon>Oribatida</taxon>
        <taxon>Brachypylina</taxon>
        <taxon>Oppioidea</taxon>
        <taxon>Oppiidae</taxon>
        <taxon>Oppiella</taxon>
    </lineage>
</organism>
<evidence type="ECO:0000256" key="9">
    <source>
        <dbReference type="ARBA" id="ARBA00022860"/>
    </source>
</evidence>
<dbReference type="InterPro" id="IPR029039">
    <property type="entry name" value="Flavoprotein-like_sf"/>
</dbReference>
<dbReference type="PIRSF" id="PIRSF000333">
    <property type="entry name" value="NOS"/>
    <property type="match status" value="1"/>
</dbReference>
<evidence type="ECO:0000313" key="17">
    <source>
        <dbReference type="Proteomes" id="UP000728032"/>
    </source>
</evidence>
<dbReference type="Pfam" id="PF02898">
    <property type="entry name" value="NO_synthase"/>
    <property type="match status" value="1"/>
</dbReference>
<dbReference type="Pfam" id="PF00667">
    <property type="entry name" value="FAD_binding_1"/>
    <property type="match status" value="1"/>
</dbReference>
<keyword evidence="5 12" id="KW-0288">FMN</keyword>
<dbReference type="GO" id="GO:0004517">
    <property type="term" value="F:nitric-oxide synthase activity"/>
    <property type="evidence" value="ECO:0007669"/>
    <property type="project" value="UniProtKB-EC"/>
</dbReference>
<dbReference type="PROSITE" id="PS51384">
    <property type="entry name" value="FAD_FR"/>
    <property type="match status" value="1"/>
</dbReference>
<dbReference type="PROSITE" id="PS50902">
    <property type="entry name" value="FLAVODOXIN_LIKE"/>
    <property type="match status" value="1"/>
</dbReference>
<dbReference type="InterPro" id="IPR017927">
    <property type="entry name" value="FAD-bd_FR_type"/>
</dbReference>
<dbReference type="InterPro" id="IPR044943">
    <property type="entry name" value="NOS_dom_1"/>
</dbReference>
<dbReference type="Gene3D" id="3.40.50.80">
    <property type="entry name" value="Nucleotide-binding domain of ferredoxin-NADP reductase (FNR) module"/>
    <property type="match status" value="1"/>
</dbReference>
<dbReference type="Proteomes" id="UP000728032">
    <property type="component" value="Unassembled WGS sequence"/>
</dbReference>
<proteinExistence type="inferred from homology"/>
<comment type="cofactor">
    <cofactor evidence="1 12">
        <name>heme b</name>
        <dbReference type="ChEBI" id="CHEBI:60344"/>
    </cofactor>
</comment>
<dbReference type="InterPro" id="IPR017938">
    <property type="entry name" value="Riboflavin_synthase-like_b-brl"/>
</dbReference>
<dbReference type="EMBL" id="OC915282">
    <property type="protein sequence ID" value="CAD7639648.1"/>
    <property type="molecule type" value="Genomic_DNA"/>
</dbReference>
<feature type="domain" description="Flavodoxin-like" evidence="14">
    <location>
        <begin position="526"/>
        <end position="669"/>
    </location>
</feature>
<dbReference type="InterPro" id="IPR003097">
    <property type="entry name" value="CysJ-like_FAD-binding"/>
</dbReference>
<evidence type="ECO:0000256" key="2">
    <source>
        <dbReference type="ARBA" id="ARBA00006267"/>
    </source>
</evidence>
<sequence length="1127" mass="127662">MRLEPQTLSSLSTDEELDLKPVASGISVATASSSGLRAGHSKTIPGNLVLNGGHNQKNGGSCPASPGGQYLRHGPVKLPVKVTNITTAHQVSDTLYQSSKAISCSNHACMGSIMSQPMPSNTSRNKEDILDQAVEFLEQYFIHLKKPSSSELAQRLAEIATEIERTGTYHMSTEELHFGAKTAWRNAARCIGRIQWNKLELQDARHVRTTQEMFAALCQHISFATNEGNLKSFITVFPQRIPGRDDYRVWNSQLISYAGYQQADGSVIGDPGRVEFTRMCQRLGWKGKNGRFDVLPIVVSAPEEGVKYYEIPDDIILRVKLHHPHYQWFEGLGLEWYALPAVAEMMFDCGGLQFTGCPFNGWYMGTEIGARDFCDPQRYNITEKIAKMMELDVSNASTLWKDKAMLEMNVAVLYSYQKAGVTIVDHHSASESFIKHMQTEYKQRGGCPADWVWIVPPISGSLTPVFHQEMLNYNLRPSFEYQDKAWRTHKWMTSSIKLKYSLTSVAKAALWTVRLMSGILSKRIRATILYATETGKSESFAQKLGKLMKMSFSVQIVCMENYNFENLFNESLVLFVVSTFGNGEAPDNGKEFWRNVSKANQIQQNNAMKEVKYGVFALGSTQYPSFCAFGKKIDKLLQSCGATQVLPIGLGDDLRGQEQTFNTWGHECYTSSCEKFDINVNNEISITSFDEKAYDHQKVRVTEVFAETSEHQIHNELARLHRKKIISCKIITRVRLQSKQSERQTNLVRLSPSNHVSKNLFNYEPGDHLAVFPSNPKETVNALLGHLTRSGYSDPDSPIQLQRLIDGKWEADSRLPTCSLRVAFTRYLDISSPPSQRFLNYLTDMANDNWDSFRIGKLAKDIDDYEKWILYNSPNMADVLNEFPSVHVDPEFLLSELPLVQPRYYSISSSQKVTPDEVHLTMDLVSYHIHDGMGPKRLGICSSFIDSFPETDIPCYLRSAPAFRLPDNKKLPVIMIGAGSGIAPFRSFWLQRQADLQNGEDCGKLFLFFGCRSSQYDNIYGSDLTQLTRKGVLHELFYAFSQEKGQKKRYIQDQVFKQRALLYWLIANERAHIYVCGHSLMADGVKKSFNKVFESEGKMNESSAQEFLAQLIDEGRYHEDVFGLLHR</sequence>
<dbReference type="Pfam" id="PF00258">
    <property type="entry name" value="Flavodoxin_1"/>
    <property type="match status" value="1"/>
</dbReference>
<comment type="similarity">
    <text evidence="2 12">Belongs to the NOS family.</text>
</comment>
<comment type="cofactor">
    <cofactor evidence="12">
        <name>FAD</name>
        <dbReference type="ChEBI" id="CHEBI:57692"/>
    </cofactor>
    <text evidence="12">Binds 1 FAD.</text>
</comment>
<dbReference type="InterPro" id="IPR023173">
    <property type="entry name" value="NADPH_Cyt_P450_Rdtase_alpha"/>
</dbReference>
<evidence type="ECO:0000256" key="11">
    <source>
        <dbReference type="ARBA" id="ARBA00023004"/>
    </source>
</evidence>
<dbReference type="InterPro" id="IPR001094">
    <property type="entry name" value="Flavdoxin-like"/>
</dbReference>
<dbReference type="InterPro" id="IPR001433">
    <property type="entry name" value="OxRdtase_FAD/NAD-bd"/>
</dbReference>
<gene>
    <name evidence="16" type="ORF">ONB1V03_LOCUS2113</name>
</gene>
<keyword evidence="11 12" id="KW-0408">Iron</keyword>
<dbReference type="PANTHER" id="PTHR43410:SF1">
    <property type="entry name" value="NITRIC OXIDE SYNTHASE"/>
    <property type="match status" value="1"/>
</dbReference>
<dbReference type="InterPro" id="IPR008254">
    <property type="entry name" value="Flavodoxin/NO_synth"/>
</dbReference>
<keyword evidence="10 12" id="KW-0560">Oxidoreductase</keyword>
<feature type="domain" description="FAD-binding FR-type" evidence="15">
    <location>
        <begin position="723"/>
        <end position="991"/>
    </location>
</feature>
<dbReference type="CDD" id="cd00795">
    <property type="entry name" value="NOS_oxygenase_euk"/>
    <property type="match status" value="1"/>
</dbReference>
<dbReference type="GO" id="GO:0006809">
    <property type="term" value="P:nitric oxide biosynthetic process"/>
    <property type="evidence" value="ECO:0007669"/>
    <property type="project" value="InterPro"/>
</dbReference>
<evidence type="ECO:0000256" key="3">
    <source>
        <dbReference type="ARBA" id="ARBA00022617"/>
    </source>
</evidence>
<comment type="catalytic activity">
    <reaction evidence="12">
        <text>2 L-arginine + 3 NADPH + 4 O2 + H(+) = 2 L-citrulline + 2 nitric oxide + 3 NADP(+) + 4 H2O</text>
        <dbReference type="Rhea" id="RHEA:19897"/>
        <dbReference type="ChEBI" id="CHEBI:15377"/>
        <dbReference type="ChEBI" id="CHEBI:15378"/>
        <dbReference type="ChEBI" id="CHEBI:15379"/>
        <dbReference type="ChEBI" id="CHEBI:16480"/>
        <dbReference type="ChEBI" id="CHEBI:32682"/>
        <dbReference type="ChEBI" id="CHEBI:57743"/>
        <dbReference type="ChEBI" id="CHEBI:57783"/>
        <dbReference type="ChEBI" id="CHEBI:58349"/>
        <dbReference type="EC" id="1.14.13.39"/>
    </reaction>
</comment>
<evidence type="ECO:0000313" key="16">
    <source>
        <dbReference type="EMBL" id="CAD7639648.1"/>
    </source>
</evidence>
<dbReference type="OrthoDB" id="1688044at2759"/>
<dbReference type="PANTHER" id="PTHR43410">
    <property type="entry name" value="NITRIC OXIDE SYNTHASE OXYGENASE"/>
    <property type="match status" value="1"/>
</dbReference>
<dbReference type="Gene3D" id="3.90.1230.10">
    <property type="entry name" value="Nitric Oxide Synthase, Chain A, domain 3"/>
    <property type="match status" value="1"/>
</dbReference>
<feature type="binding site" description="axial binding residue" evidence="13">
    <location>
        <position position="190"/>
    </location>
    <ligand>
        <name>heme b</name>
        <dbReference type="ChEBI" id="CHEBI:60344"/>
    </ligand>
    <ligandPart>
        <name>Fe</name>
        <dbReference type="ChEBI" id="CHEBI:18248"/>
    </ligandPart>
</feature>
<dbReference type="EMBL" id="CAJPVJ010000457">
    <property type="protein sequence ID" value="CAG2162520.1"/>
    <property type="molecule type" value="Genomic_DNA"/>
</dbReference>
<dbReference type="InterPro" id="IPR001709">
    <property type="entry name" value="Flavoprot_Pyr_Nucl_cyt_Rdtase"/>
</dbReference>
<evidence type="ECO:0000256" key="1">
    <source>
        <dbReference type="ARBA" id="ARBA00001970"/>
    </source>
</evidence>
<accession>A0A7R9LDF8</accession>
<evidence type="ECO:0000259" key="14">
    <source>
        <dbReference type="PROSITE" id="PS50902"/>
    </source>
</evidence>
<evidence type="ECO:0000256" key="6">
    <source>
        <dbReference type="ARBA" id="ARBA00022723"/>
    </source>
</evidence>
<dbReference type="SUPFAM" id="SSF63380">
    <property type="entry name" value="Riboflavin synthase domain-like"/>
    <property type="match status" value="1"/>
</dbReference>
<keyword evidence="6 12" id="KW-0479">Metal-binding</keyword>
<dbReference type="Pfam" id="PF00175">
    <property type="entry name" value="NAD_binding_1"/>
    <property type="match status" value="1"/>
</dbReference>
<evidence type="ECO:0000256" key="4">
    <source>
        <dbReference type="ARBA" id="ARBA00022630"/>
    </source>
</evidence>
<protein>
    <recommendedName>
        <fullName evidence="12">Nitric oxide synthase</fullName>
        <ecNumber evidence="12">1.14.13.39</ecNumber>
    </recommendedName>
</protein>
<evidence type="ECO:0000256" key="13">
    <source>
        <dbReference type="PIRSR" id="PIRSR000333-1"/>
    </source>
</evidence>
<evidence type="ECO:0000256" key="7">
    <source>
        <dbReference type="ARBA" id="ARBA00022827"/>
    </source>
</evidence>
<dbReference type="Gene3D" id="1.20.990.10">
    <property type="entry name" value="NADPH-cytochrome p450 Reductase, Chain A, domain 3"/>
    <property type="match status" value="1"/>
</dbReference>
<keyword evidence="17" id="KW-1185">Reference proteome</keyword>
<keyword evidence="9 12" id="KW-0112">Calmodulin-binding</keyword>
<dbReference type="InterPro" id="IPR004030">
    <property type="entry name" value="NOS_N"/>
</dbReference>
<dbReference type="GO" id="GO:0050660">
    <property type="term" value="F:flavin adenine dinucleotide binding"/>
    <property type="evidence" value="ECO:0007669"/>
    <property type="project" value="InterPro"/>
</dbReference>
<dbReference type="Gene3D" id="3.40.50.360">
    <property type="match status" value="1"/>
</dbReference>
<dbReference type="Gene3D" id="3.90.440.10">
    <property type="entry name" value="Nitric Oxide Synthase,Heme Domain,Chain A domain 2"/>
    <property type="match status" value="1"/>
</dbReference>
<dbReference type="Gene3D" id="3.90.340.10">
    <property type="entry name" value="Nitric Oxide Synthase, Chain A, domain 1"/>
    <property type="match status" value="1"/>
</dbReference>
<evidence type="ECO:0000256" key="10">
    <source>
        <dbReference type="ARBA" id="ARBA00023002"/>
    </source>
</evidence>
<keyword evidence="4" id="KW-0285">Flavoprotein</keyword>
<dbReference type="PRINTS" id="PR00369">
    <property type="entry name" value="FLAVODOXIN"/>
</dbReference>
<comment type="cofactor">
    <cofactor evidence="12">
        <name>FMN</name>
        <dbReference type="ChEBI" id="CHEBI:58210"/>
    </cofactor>
    <text evidence="12">Binds 1 FMN.</text>
</comment>
<keyword evidence="3 12" id="KW-0349">Heme</keyword>
<dbReference type="GO" id="GO:0005516">
    <property type="term" value="F:calmodulin binding"/>
    <property type="evidence" value="ECO:0007669"/>
    <property type="project" value="UniProtKB-KW"/>
</dbReference>
<dbReference type="FunFam" id="3.40.50.360:FF:000019">
    <property type="entry name" value="Nitric oxide synthase"/>
    <property type="match status" value="1"/>
</dbReference>
<evidence type="ECO:0000256" key="8">
    <source>
        <dbReference type="ARBA" id="ARBA00022857"/>
    </source>
</evidence>
<dbReference type="EC" id="1.14.13.39" evidence="12"/>
<dbReference type="GO" id="GO:0020037">
    <property type="term" value="F:heme binding"/>
    <property type="evidence" value="ECO:0007669"/>
    <property type="project" value="InterPro"/>
</dbReference>
<dbReference type="PROSITE" id="PS60001">
    <property type="entry name" value="NOS"/>
    <property type="match status" value="1"/>
</dbReference>
<dbReference type="GO" id="GO:0050661">
    <property type="term" value="F:NADP binding"/>
    <property type="evidence" value="ECO:0007669"/>
    <property type="project" value="InterPro"/>
</dbReference>
<evidence type="ECO:0000259" key="15">
    <source>
        <dbReference type="PROSITE" id="PS51384"/>
    </source>
</evidence>
<dbReference type="SUPFAM" id="SSF52343">
    <property type="entry name" value="Ferredoxin reductase-like, C-terminal NADP-linked domain"/>
    <property type="match status" value="1"/>
</dbReference>
<dbReference type="InterPro" id="IPR036119">
    <property type="entry name" value="NOS_N_sf"/>
</dbReference>
<dbReference type="InterPro" id="IPR044944">
    <property type="entry name" value="NOS_dom_3"/>
</dbReference>
<dbReference type="InterPro" id="IPR044940">
    <property type="entry name" value="NOS_dom_2"/>
</dbReference>
<dbReference type="GO" id="GO:0010181">
    <property type="term" value="F:FMN binding"/>
    <property type="evidence" value="ECO:0007669"/>
    <property type="project" value="InterPro"/>
</dbReference>
<keyword evidence="8 12" id="KW-0521">NADP</keyword>
<dbReference type="InterPro" id="IPR012144">
    <property type="entry name" value="NOS_euk"/>
</dbReference>
<dbReference type="PRINTS" id="PR00371">
    <property type="entry name" value="FPNCR"/>
</dbReference>